<dbReference type="Gene3D" id="3.30.1460.30">
    <property type="entry name" value="YgaC/TfoX-N like chaperone"/>
    <property type="match status" value="1"/>
</dbReference>
<evidence type="ECO:0000259" key="2">
    <source>
        <dbReference type="Pfam" id="PF04993"/>
    </source>
</evidence>
<evidence type="ECO:0000256" key="1">
    <source>
        <dbReference type="SAM" id="MobiDB-lite"/>
    </source>
</evidence>
<dbReference type="RefSeq" id="WP_212323880.1">
    <property type="nucleotide sequence ID" value="NZ_AP024463.1"/>
</dbReference>
<feature type="region of interest" description="Disordered" evidence="1">
    <location>
        <begin position="99"/>
        <end position="120"/>
    </location>
</feature>
<name>A0ABX7Y4W5_9ACTN</name>
<organism evidence="3 4">
    <name type="scientific">Arachnia rubra</name>
    <dbReference type="NCBI Taxonomy" id="1547448"/>
    <lineage>
        <taxon>Bacteria</taxon>
        <taxon>Bacillati</taxon>
        <taxon>Actinomycetota</taxon>
        <taxon>Actinomycetes</taxon>
        <taxon>Propionibacteriales</taxon>
        <taxon>Propionibacteriaceae</taxon>
        <taxon>Arachnia</taxon>
    </lineage>
</organism>
<dbReference type="InterPro" id="IPR007076">
    <property type="entry name" value="TfoX_N"/>
</dbReference>
<dbReference type="SUPFAM" id="SSF159894">
    <property type="entry name" value="YgaC/TfoX-N like"/>
    <property type="match status" value="1"/>
</dbReference>
<protein>
    <submittedName>
        <fullName evidence="3">TfoX/Sxy family protein</fullName>
    </submittedName>
</protein>
<proteinExistence type="predicted"/>
<accession>A0ABX7Y4W5</accession>
<dbReference type="Proteomes" id="UP000678513">
    <property type="component" value="Chromosome"/>
</dbReference>
<gene>
    <name evidence="3" type="ORF">J5A65_00340</name>
</gene>
<evidence type="ECO:0000313" key="4">
    <source>
        <dbReference type="Proteomes" id="UP000678513"/>
    </source>
</evidence>
<sequence length="120" mass="13319">MGSTAGFATYIVEQLRDVREVSTRRMFGEFALYVGVKVVGFICDDQLFLKPTPEGLAVLADNDLDPEYAPAYPGSKDYLLIDIDSSEILCDLVRATADALPVPPPKKPRKRRRAKDDAEK</sequence>
<dbReference type="EMBL" id="CP072384">
    <property type="protein sequence ID" value="QUC08242.1"/>
    <property type="molecule type" value="Genomic_DNA"/>
</dbReference>
<keyword evidence="4" id="KW-1185">Reference proteome</keyword>
<reference evidence="3 4" key="1">
    <citation type="submission" date="2021-03" db="EMBL/GenBank/DDBJ databases">
        <title>Human Oral Microbial Genomes.</title>
        <authorList>
            <person name="Johnston C.D."/>
            <person name="Chen T."/>
            <person name="Dewhirst F.E."/>
        </authorList>
    </citation>
    <scope>NUCLEOTIDE SEQUENCE [LARGE SCALE GENOMIC DNA]</scope>
    <source>
        <strain evidence="3 4">DSMZ 100122</strain>
    </source>
</reference>
<evidence type="ECO:0000313" key="3">
    <source>
        <dbReference type="EMBL" id="QUC08242.1"/>
    </source>
</evidence>
<feature type="domain" description="TfoX N-terminal" evidence="2">
    <location>
        <begin position="13"/>
        <end position="71"/>
    </location>
</feature>
<dbReference type="Pfam" id="PF04993">
    <property type="entry name" value="TfoX_N"/>
    <property type="match status" value="1"/>
</dbReference>